<reference evidence="15 16" key="1">
    <citation type="submission" date="2013-07" db="EMBL/GenBank/DDBJ databases">
        <title>Thalassospira permensis NBRC 106175 Genome Sequencing.</title>
        <authorList>
            <person name="Lai Q."/>
            <person name="Shao Z."/>
        </authorList>
    </citation>
    <scope>NUCLEOTIDE SEQUENCE [LARGE SCALE GENOMIC DNA]</scope>
    <source>
        <strain evidence="15 16">NBRC 106175</strain>
    </source>
</reference>
<dbReference type="CDD" id="cd06503">
    <property type="entry name" value="ATP-synt_Fo_b"/>
    <property type="match status" value="1"/>
</dbReference>
<evidence type="ECO:0000256" key="4">
    <source>
        <dbReference type="ARBA" id="ARBA00022692"/>
    </source>
</evidence>
<evidence type="ECO:0000256" key="14">
    <source>
        <dbReference type="RuleBase" id="RU003848"/>
    </source>
</evidence>
<dbReference type="PANTHER" id="PTHR33445">
    <property type="entry name" value="ATP SYNTHASE SUBUNIT B', CHLOROPLASTIC"/>
    <property type="match status" value="1"/>
</dbReference>
<dbReference type="InterPro" id="IPR050059">
    <property type="entry name" value="ATP_synthase_B_chain"/>
</dbReference>
<proteinExistence type="inferred from homology"/>
<accession>A0ABR4TUR0</accession>
<evidence type="ECO:0000256" key="7">
    <source>
        <dbReference type="ARBA" id="ARBA00023065"/>
    </source>
</evidence>
<keyword evidence="2 13" id="KW-0813">Transport</keyword>
<comment type="caution">
    <text evidence="15">The sequence shown here is derived from an EMBL/GenBank/DDBJ whole genome shotgun (WGS) entry which is preliminary data.</text>
</comment>
<evidence type="ECO:0000256" key="6">
    <source>
        <dbReference type="ARBA" id="ARBA00022989"/>
    </source>
</evidence>
<evidence type="ECO:0000256" key="5">
    <source>
        <dbReference type="ARBA" id="ARBA00022781"/>
    </source>
</evidence>
<protein>
    <recommendedName>
        <fullName evidence="13">ATP synthase subunit b</fullName>
    </recommendedName>
    <alternativeName>
        <fullName evidence="13">ATP synthase F(0) sector subunit b</fullName>
    </alternativeName>
    <alternativeName>
        <fullName evidence="13">ATPase subunit I</fullName>
    </alternativeName>
    <alternativeName>
        <fullName evidence="13">F-type ATPase subunit b</fullName>
        <shortName evidence="13">F-ATPase subunit b</shortName>
    </alternativeName>
</protein>
<comment type="function">
    <text evidence="10 13">F(1)F(0) ATP synthase produces ATP from ADP in the presence of a proton or sodium gradient. F-type ATPases consist of two structural domains, F(1) containing the extramembraneous catalytic core and F(0) containing the membrane proton channel, linked together by a central stalk and a peripheral stalk. During catalysis, ATP synthesis in the catalytic domain of F(1) is coupled via a rotary mechanism of the central stalk subunits to proton translocation.</text>
</comment>
<evidence type="ECO:0000256" key="12">
    <source>
        <dbReference type="ARBA" id="ARBA00037847"/>
    </source>
</evidence>
<keyword evidence="8 13" id="KW-0472">Membrane</keyword>
<name>A0ABR4TUR0_9PROT</name>
<evidence type="ECO:0000256" key="2">
    <source>
        <dbReference type="ARBA" id="ARBA00022448"/>
    </source>
</evidence>
<evidence type="ECO:0000256" key="3">
    <source>
        <dbReference type="ARBA" id="ARBA00022547"/>
    </source>
</evidence>
<keyword evidence="13" id="KW-1003">Cell membrane</keyword>
<evidence type="ECO:0000313" key="16">
    <source>
        <dbReference type="Proteomes" id="UP000027463"/>
    </source>
</evidence>
<evidence type="ECO:0000256" key="11">
    <source>
        <dbReference type="ARBA" id="ARBA00025614"/>
    </source>
</evidence>
<gene>
    <name evidence="13" type="primary">atpF</name>
    <name evidence="15" type="ORF">SMB34_02095</name>
</gene>
<dbReference type="RefSeq" id="WP_037987398.1">
    <property type="nucleotide sequence ID" value="NZ_AUNC01000001.1"/>
</dbReference>
<keyword evidence="16" id="KW-1185">Reference proteome</keyword>
<comment type="function">
    <text evidence="11">Component of the F(0) channel, it forms part of the peripheral stalk, linking F(1) to F(0). The b'-subunit is a diverged and duplicated form of b found in plants and photosynthetic bacteria.</text>
</comment>
<comment type="subcellular location">
    <subcellularLocation>
        <location evidence="13">Cell membrane</location>
        <topology evidence="13">Single-pass membrane protein</topology>
    </subcellularLocation>
    <subcellularLocation>
        <location evidence="12">Endomembrane system</location>
        <topology evidence="12">Single-pass membrane protein</topology>
    </subcellularLocation>
</comment>
<dbReference type="EMBL" id="AUNC01000001">
    <property type="protein sequence ID" value="KEO59804.1"/>
    <property type="molecule type" value="Genomic_DNA"/>
</dbReference>
<dbReference type="HAMAP" id="MF_01398">
    <property type="entry name" value="ATP_synth_b_bprime"/>
    <property type="match status" value="1"/>
</dbReference>
<evidence type="ECO:0000256" key="13">
    <source>
        <dbReference type="HAMAP-Rule" id="MF_01398"/>
    </source>
</evidence>
<comment type="similarity">
    <text evidence="1 13 14">Belongs to the ATPase B chain family.</text>
</comment>
<evidence type="ECO:0000256" key="9">
    <source>
        <dbReference type="ARBA" id="ARBA00023310"/>
    </source>
</evidence>
<sequence length="245" mass="26658">MTIDWWTLGLQAVNVLILMWLLSRVFWRPVANAIAKRKEASQAMLDAAKAAQSKADAIRAELTEERKSIAAEREAILLAARQDADNATKAALLEAHEKTEKIVATAQISIARATDAAQKKTVTQAAELATEIASKLLQTLNTAIVQEAFFQLLLDSIANLPEAERTTLAQNADGLDLVSAYALEDADRTKFSNAIHKALGGTPDITFMTDPELIAGMEIRTAHFILHNSWQSDLAGILKELKNAA</sequence>
<evidence type="ECO:0000256" key="8">
    <source>
        <dbReference type="ARBA" id="ARBA00023136"/>
    </source>
</evidence>
<dbReference type="InterPro" id="IPR002146">
    <property type="entry name" value="ATP_synth_b/b'su_bac/chlpt"/>
</dbReference>
<dbReference type="Pfam" id="PF00430">
    <property type="entry name" value="ATP-synt_B"/>
    <property type="match status" value="1"/>
</dbReference>
<keyword evidence="7 13" id="KW-0406">Ion transport</keyword>
<keyword evidence="3 13" id="KW-0138">CF(0)</keyword>
<evidence type="ECO:0000313" key="15">
    <source>
        <dbReference type="EMBL" id="KEO59804.1"/>
    </source>
</evidence>
<comment type="subunit">
    <text evidence="13">F-type ATPases have 2 components, F(1) - the catalytic core - and F(0) - the membrane proton channel. F(1) has five subunits: alpha(3), beta(3), gamma(1), delta(1), epsilon(1). F(0) has three main subunits: a(1), b(2) and c(10-14). The alpha and beta chains form an alternating ring which encloses part of the gamma chain. F(1) is attached to F(0) by a central stalk formed by the gamma and epsilon chains, while a peripheral stalk is formed by the delta and b chains.</text>
</comment>
<dbReference type="Proteomes" id="UP000027463">
    <property type="component" value="Unassembled WGS sequence"/>
</dbReference>
<evidence type="ECO:0000256" key="1">
    <source>
        <dbReference type="ARBA" id="ARBA00005513"/>
    </source>
</evidence>
<keyword evidence="9 13" id="KW-0066">ATP synthesis</keyword>
<dbReference type="PANTHER" id="PTHR33445:SF2">
    <property type="entry name" value="ATP SYNTHASE SUBUNIT B', CHLOROPLASTIC"/>
    <property type="match status" value="1"/>
</dbReference>
<keyword evidence="6 13" id="KW-1133">Transmembrane helix</keyword>
<feature type="transmembrane region" description="Helical" evidence="13">
    <location>
        <begin position="6"/>
        <end position="27"/>
    </location>
</feature>
<keyword evidence="4 13" id="KW-0812">Transmembrane</keyword>
<evidence type="ECO:0000256" key="10">
    <source>
        <dbReference type="ARBA" id="ARBA00025198"/>
    </source>
</evidence>
<organism evidence="15 16">
    <name type="scientific">Thalassospira permensis NBRC 106175</name>
    <dbReference type="NCBI Taxonomy" id="1353532"/>
    <lineage>
        <taxon>Bacteria</taxon>
        <taxon>Pseudomonadati</taxon>
        <taxon>Pseudomonadota</taxon>
        <taxon>Alphaproteobacteria</taxon>
        <taxon>Rhodospirillales</taxon>
        <taxon>Thalassospiraceae</taxon>
        <taxon>Thalassospira</taxon>
    </lineage>
</organism>
<keyword evidence="5 13" id="KW-0375">Hydrogen ion transport</keyword>